<name>A0A5J4V061_9EUKA</name>
<dbReference type="Proteomes" id="UP000324800">
    <property type="component" value="Unassembled WGS sequence"/>
</dbReference>
<organism evidence="1 2">
    <name type="scientific">Streblomastix strix</name>
    <dbReference type="NCBI Taxonomy" id="222440"/>
    <lineage>
        <taxon>Eukaryota</taxon>
        <taxon>Metamonada</taxon>
        <taxon>Preaxostyla</taxon>
        <taxon>Oxymonadida</taxon>
        <taxon>Streblomastigidae</taxon>
        <taxon>Streblomastix</taxon>
    </lineage>
</organism>
<dbReference type="AlphaFoldDB" id="A0A5J4V061"/>
<comment type="caution">
    <text evidence="1">The sequence shown here is derived from an EMBL/GenBank/DDBJ whole genome shotgun (WGS) entry which is preliminary data.</text>
</comment>
<gene>
    <name evidence="1" type="ORF">EZS28_028559</name>
</gene>
<accession>A0A5J4V061</accession>
<evidence type="ECO:0000313" key="1">
    <source>
        <dbReference type="EMBL" id="KAA6375914.1"/>
    </source>
</evidence>
<sequence>MDTVKTQDSYRLIGFFTTSDEIVALTNVSGGDYAYSAEELLLWTYDTSFDTANVTDGTAVNYARNDHLHPLNITTTLPLYDSASGYVDTANYYARNDHLYPINVETNALNIPIVNGVGANGSSAYYARQDHVHPQQLTYDGNVTATKFDKLESLDFMYQLNRFDQ</sequence>
<evidence type="ECO:0000313" key="2">
    <source>
        <dbReference type="Proteomes" id="UP000324800"/>
    </source>
</evidence>
<proteinExistence type="predicted"/>
<dbReference type="EMBL" id="SNRW01010899">
    <property type="protein sequence ID" value="KAA6375914.1"/>
    <property type="molecule type" value="Genomic_DNA"/>
</dbReference>
<reference evidence="1 2" key="1">
    <citation type="submission" date="2019-03" db="EMBL/GenBank/DDBJ databases">
        <title>Single cell metagenomics reveals metabolic interactions within the superorganism composed of flagellate Streblomastix strix and complex community of Bacteroidetes bacteria on its surface.</title>
        <authorList>
            <person name="Treitli S.C."/>
            <person name="Kolisko M."/>
            <person name="Husnik F."/>
            <person name="Keeling P."/>
            <person name="Hampl V."/>
        </authorList>
    </citation>
    <scope>NUCLEOTIDE SEQUENCE [LARGE SCALE GENOMIC DNA]</scope>
    <source>
        <strain evidence="1">ST1C</strain>
    </source>
</reference>
<protein>
    <submittedName>
        <fullName evidence="1">Uncharacterized protein</fullName>
    </submittedName>
</protein>